<dbReference type="Proteomes" id="UP001231649">
    <property type="component" value="Chromosome 8"/>
</dbReference>
<name>A0ACC2QWM7_9NEOP</name>
<reference evidence="1" key="1">
    <citation type="submission" date="2023-03" db="EMBL/GenBank/DDBJ databases">
        <title>Chromosome-level genomes of two armyworms, Mythimna separata and Mythimna loreyi, provide insights into the biosynthesis and reception of sex pheromones.</title>
        <authorList>
            <person name="Zhao H."/>
        </authorList>
    </citation>
    <scope>NUCLEOTIDE SEQUENCE</scope>
    <source>
        <strain evidence="1">BeijingLab</strain>
    </source>
</reference>
<keyword evidence="2" id="KW-1185">Reference proteome</keyword>
<organism evidence="1 2">
    <name type="scientific">Mythimna loreyi</name>
    <dbReference type="NCBI Taxonomy" id="667449"/>
    <lineage>
        <taxon>Eukaryota</taxon>
        <taxon>Metazoa</taxon>
        <taxon>Ecdysozoa</taxon>
        <taxon>Arthropoda</taxon>
        <taxon>Hexapoda</taxon>
        <taxon>Insecta</taxon>
        <taxon>Pterygota</taxon>
        <taxon>Neoptera</taxon>
        <taxon>Endopterygota</taxon>
        <taxon>Lepidoptera</taxon>
        <taxon>Glossata</taxon>
        <taxon>Ditrysia</taxon>
        <taxon>Noctuoidea</taxon>
        <taxon>Noctuidae</taxon>
        <taxon>Noctuinae</taxon>
        <taxon>Hadenini</taxon>
        <taxon>Mythimna</taxon>
    </lineage>
</organism>
<sequence length="280" mass="31738">MLSITLFFLLLKEYNCVYVWPQNNESFALLRNRTFEGKLPISNNGIDSRKFVRPVYWDWRTEGKVSPVKDQGHCAASWAFSAVANIESQLRIHKMRDEILSEQFLIDCDEAQTGCECRSIVATFGHIVATLGGVLRDVDYCPYHEERGQCRWEPSKLGKLNKNPKLVPVTGFQKVLPDEEVMAQFVYEKGPLSAAINSASMKRYKGDIDEPTAENCDPNYLDHAVLIVGYNVYVSESGEETPYWIIKNSWGKDWGDEGYYYLVSGRNACGIASDVSIAYV</sequence>
<accession>A0ACC2QWM7</accession>
<comment type="caution">
    <text evidence="1">The sequence shown here is derived from an EMBL/GenBank/DDBJ whole genome shotgun (WGS) entry which is preliminary data.</text>
</comment>
<proteinExistence type="predicted"/>
<evidence type="ECO:0000313" key="1">
    <source>
        <dbReference type="EMBL" id="KAJ8724258.1"/>
    </source>
</evidence>
<protein>
    <submittedName>
        <fullName evidence="1">Uncharacterized protein</fullName>
    </submittedName>
</protein>
<dbReference type="EMBL" id="CM056784">
    <property type="protein sequence ID" value="KAJ8724258.1"/>
    <property type="molecule type" value="Genomic_DNA"/>
</dbReference>
<evidence type="ECO:0000313" key="2">
    <source>
        <dbReference type="Proteomes" id="UP001231649"/>
    </source>
</evidence>
<gene>
    <name evidence="1" type="ORF">PYW08_015732</name>
</gene>